<feature type="non-terminal residue" evidence="2">
    <location>
        <position position="83"/>
    </location>
</feature>
<evidence type="ECO:0000256" key="1">
    <source>
        <dbReference type="SAM" id="MobiDB-lite"/>
    </source>
</evidence>
<dbReference type="AlphaFoldDB" id="A0A6J4SXJ0"/>
<proteinExistence type="predicted"/>
<sequence>DRVVGRQRRLPSGRRTDRRGAADVVAACRPAGEPARRRAGRGGSGARAGRRRAGRCPRAHGRARAGGRHGARALRQRPRSARV</sequence>
<reference evidence="2" key="1">
    <citation type="submission" date="2020-02" db="EMBL/GenBank/DDBJ databases">
        <authorList>
            <person name="Meier V. D."/>
        </authorList>
    </citation>
    <scope>NUCLEOTIDE SEQUENCE</scope>
    <source>
        <strain evidence="2">AVDCRST_MAG45</strain>
    </source>
</reference>
<protein>
    <submittedName>
        <fullName evidence="2">Uncharacterized protein</fullName>
    </submittedName>
</protein>
<dbReference type="EMBL" id="CADCVU010000148">
    <property type="protein sequence ID" value="CAA9508051.1"/>
    <property type="molecule type" value="Genomic_DNA"/>
</dbReference>
<feature type="non-terminal residue" evidence="2">
    <location>
        <position position="1"/>
    </location>
</feature>
<evidence type="ECO:0000313" key="2">
    <source>
        <dbReference type="EMBL" id="CAA9508051.1"/>
    </source>
</evidence>
<feature type="region of interest" description="Disordered" evidence="1">
    <location>
        <begin position="1"/>
        <end position="83"/>
    </location>
</feature>
<feature type="compositionally biased region" description="Basic residues" evidence="1">
    <location>
        <begin position="48"/>
        <end position="83"/>
    </location>
</feature>
<organism evidence="2">
    <name type="scientific">uncultured Solirubrobacterales bacterium</name>
    <dbReference type="NCBI Taxonomy" id="768556"/>
    <lineage>
        <taxon>Bacteria</taxon>
        <taxon>Bacillati</taxon>
        <taxon>Actinomycetota</taxon>
        <taxon>Thermoleophilia</taxon>
        <taxon>Solirubrobacterales</taxon>
        <taxon>environmental samples</taxon>
    </lineage>
</organism>
<gene>
    <name evidence="2" type="ORF">AVDCRST_MAG45-1726</name>
</gene>
<name>A0A6J4SXJ0_9ACTN</name>
<feature type="compositionally biased region" description="Basic residues" evidence="1">
    <location>
        <begin position="1"/>
        <end position="12"/>
    </location>
</feature>
<accession>A0A6J4SXJ0</accession>